<evidence type="ECO:0000313" key="7">
    <source>
        <dbReference type="Proteomes" id="UP000198669"/>
    </source>
</evidence>
<sequence length="416" mass="45728">MWIKAYMTIAAVLFLMLSGIASADEQVSKNYGNVTLDAPYEATHWDDVWNLTQGNLTLSYTIDMNGLNQPGNWSTFQPWQTWYTEVGLRGEGAPDFNPGPFNTYQGKCGGWMVSDSDTWTDSDGFTENGDLPNETQDLDDKHALQASGGRGEGDYDVLGDNWNEVLTPFGSGDNFGIWFDRDGVDQWQAESWGNKGPGGVGSGDGLRYNTSGVYDIVITYYSIDNGLGVMFATVNGYSQGFYVSGDDDEPTNYPAGLSFKGDMQHMQVFAGLWSPSDPEGHDYGNANLSNITVTGYLGESGPLVADFSWYRINDTTVQFNDATYGGMAPYTYEWNFGDGNNSTEQNPIHEFPDDGGYSVTLTVDPYRCVPDSVTKKITKPFEPNPQPNFDVPTANPLLIIGMLGLAVVLVLRREKD</sequence>
<keyword evidence="1" id="KW-0472">Membrane</keyword>
<keyword evidence="1" id="KW-0812">Transmembrane</keyword>
<evidence type="ECO:0000313" key="5">
    <source>
        <dbReference type="EMBL" id="SDW98880.1"/>
    </source>
</evidence>
<name>A0A1L3Q3K5_9EURY</name>
<dbReference type="CDD" id="cd00146">
    <property type="entry name" value="PKD"/>
    <property type="match status" value="1"/>
</dbReference>
<dbReference type="Gene3D" id="2.60.40.10">
    <property type="entry name" value="Immunoglobulins"/>
    <property type="match status" value="1"/>
</dbReference>
<evidence type="ECO:0000313" key="8">
    <source>
        <dbReference type="Proteomes" id="UP000267921"/>
    </source>
</evidence>
<dbReference type="NCBIfam" id="TIGR04143">
    <property type="entry name" value="VPxxxP_CTERM"/>
    <property type="match status" value="1"/>
</dbReference>
<reference evidence="3 6" key="1">
    <citation type="submission" date="2016-10" db="EMBL/GenBank/DDBJ databases">
        <title>Methanohalophilus halophilus.</title>
        <authorList>
            <person name="L'haridon S."/>
        </authorList>
    </citation>
    <scope>NUCLEOTIDE SEQUENCE [LARGE SCALE GENOMIC DNA]</scope>
    <source>
        <strain evidence="3 6">Z-7982</strain>
    </source>
</reference>
<dbReference type="GeneID" id="71766674"/>
<dbReference type="InterPro" id="IPR035986">
    <property type="entry name" value="PKD_dom_sf"/>
</dbReference>
<dbReference type="SMART" id="SM00089">
    <property type="entry name" value="PKD"/>
    <property type="match status" value="1"/>
</dbReference>
<dbReference type="EMBL" id="RJJG01000007">
    <property type="protein sequence ID" value="RNI07754.1"/>
    <property type="molecule type" value="Genomic_DNA"/>
</dbReference>
<accession>A0A1L3Q3K5</accession>
<dbReference type="RefSeq" id="WP_072561888.1">
    <property type="nucleotide sequence ID" value="NZ_CP017921.1"/>
</dbReference>
<evidence type="ECO:0000313" key="3">
    <source>
        <dbReference type="EMBL" id="APH39464.1"/>
    </source>
</evidence>
<dbReference type="EMBL" id="FNMU01000007">
    <property type="protein sequence ID" value="SDW98880.1"/>
    <property type="molecule type" value="Genomic_DNA"/>
</dbReference>
<dbReference type="InterPro" id="IPR013783">
    <property type="entry name" value="Ig-like_fold"/>
</dbReference>
<evidence type="ECO:0000313" key="6">
    <source>
        <dbReference type="Proteomes" id="UP000186879"/>
    </source>
</evidence>
<dbReference type="EMBL" id="CP017921">
    <property type="protein sequence ID" value="APH39464.1"/>
    <property type="molecule type" value="Genomic_DNA"/>
</dbReference>
<dbReference type="Proteomes" id="UP000186879">
    <property type="component" value="Chromosome"/>
</dbReference>
<evidence type="ECO:0000259" key="2">
    <source>
        <dbReference type="PROSITE" id="PS50093"/>
    </source>
</evidence>
<dbReference type="Proteomes" id="UP000198669">
    <property type="component" value="Unassembled WGS sequence"/>
</dbReference>
<organism evidence="3 6">
    <name type="scientific">Methanohalophilus halophilus</name>
    <dbReference type="NCBI Taxonomy" id="2177"/>
    <lineage>
        <taxon>Archaea</taxon>
        <taxon>Methanobacteriati</taxon>
        <taxon>Methanobacteriota</taxon>
        <taxon>Stenosarchaea group</taxon>
        <taxon>Methanomicrobia</taxon>
        <taxon>Methanosarcinales</taxon>
        <taxon>Methanosarcinaceae</taxon>
        <taxon>Methanohalophilus</taxon>
    </lineage>
</organism>
<evidence type="ECO:0000256" key="1">
    <source>
        <dbReference type="SAM" id="Phobius"/>
    </source>
</evidence>
<evidence type="ECO:0000313" key="4">
    <source>
        <dbReference type="EMBL" id="RNI07754.1"/>
    </source>
</evidence>
<dbReference type="STRING" id="2177.BHR79_08210"/>
<reference evidence="5 7" key="2">
    <citation type="submission" date="2016-10" db="EMBL/GenBank/DDBJ databases">
        <authorList>
            <person name="de Groot N.N."/>
        </authorList>
    </citation>
    <scope>NUCLEOTIDE SEQUENCE [LARGE SCALE GENOMIC DNA]</scope>
    <source>
        <strain evidence="5 7">Z-7982</strain>
    </source>
</reference>
<feature type="transmembrane region" description="Helical" evidence="1">
    <location>
        <begin position="393"/>
        <end position="411"/>
    </location>
</feature>
<proteinExistence type="predicted"/>
<dbReference type="Pfam" id="PF18911">
    <property type="entry name" value="PKD_4"/>
    <property type="match status" value="1"/>
</dbReference>
<dbReference type="AlphaFoldDB" id="A0A1L3Q3K5"/>
<dbReference type="Pfam" id="PF26597">
    <property type="entry name" value="VPxxxP-CTERM_ARCH"/>
    <property type="match status" value="1"/>
</dbReference>
<dbReference type="InterPro" id="IPR000601">
    <property type="entry name" value="PKD_dom"/>
</dbReference>
<protein>
    <submittedName>
        <fullName evidence="5">VPXXXP-CTERM protein sorting domain-containing protein</fullName>
    </submittedName>
    <submittedName>
        <fullName evidence="4">VPXXXP-CTERM sorting domain-containing protein</fullName>
    </submittedName>
</protein>
<dbReference type="Proteomes" id="UP000267921">
    <property type="component" value="Unassembled WGS sequence"/>
</dbReference>
<dbReference type="InterPro" id="IPR022409">
    <property type="entry name" value="PKD/Chitinase_dom"/>
</dbReference>
<dbReference type="SUPFAM" id="SSF49299">
    <property type="entry name" value="PKD domain"/>
    <property type="match status" value="1"/>
</dbReference>
<keyword evidence="6" id="KW-1185">Reference proteome</keyword>
<dbReference type="InterPro" id="IPR026428">
    <property type="entry name" value="VPxxxP_CTERM"/>
</dbReference>
<gene>
    <name evidence="3" type="ORF">BHR79_08210</name>
    <name evidence="4" type="ORF">EFE40_09425</name>
    <name evidence="5" type="ORF">SAMN04515625_2029</name>
</gene>
<keyword evidence="1" id="KW-1133">Transmembrane helix</keyword>
<dbReference type="KEGG" id="mhaz:BHR79_08210"/>
<feature type="domain" description="PKD" evidence="2">
    <location>
        <begin position="329"/>
        <end position="363"/>
    </location>
</feature>
<dbReference type="PROSITE" id="PS50093">
    <property type="entry name" value="PKD"/>
    <property type="match status" value="1"/>
</dbReference>
<reference evidence="4 8" key="3">
    <citation type="submission" date="2018-10" db="EMBL/GenBank/DDBJ databases">
        <title>Cultivation of a novel Methanohalophilus strain from Kebrit Deep of the Red Sea and a genomic comparison of members of the genus Methanohalophilus.</title>
        <authorList>
            <person name="Guan Y."/>
            <person name="Ngugi D.K."/>
            <person name="Stingl U."/>
        </authorList>
    </citation>
    <scope>NUCLEOTIDE SEQUENCE [LARGE SCALE GENOMIC DNA]</scope>
    <source>
        <strain evidence="4 8">DSM 3094</strain>
    </source>
</reference>